<dbReference type="InterPro" id="IPR011256">
    <property type="entry name" value="Reg_factor_effector_dom_sf"/>
</dbReference>
<proteinExistence type="predicted"/>
<dbReference type="PANTHER" id="PTHR36444:SF2">
    <property type="entry name" value="TRANSCRIPTIONAL REGULATOR PROTEIN YOBU-RELATED"/>
    <property type="match status" value="1"/>
</dbReference>
<organism evidence="2 3">
    <name type="scientific">Thalassomonas viridans</name>
    <dbReference type="NCBI Taxonomy" id="137584"/>
    <lineage>
        <taxon>Bacteria</taxon>
        <taxon>Pseudomonadati</taxon>
        <taxon>Pseudomonadota</taxon>
        <taxon>Gammaproteobacteria</taxon>
        <taxon>Alteromonadales</taxon>
        <taxon>Colwelliaceae</taxon>
        <taxon>Thalassomonas</taxon>
    </lineage>
</organism>
<dbReference type="SMART" id="SM00871">
    <property type="entry name" value="AraC_E_bind"/>
    <property type="match status" value="1"/>
</dbReference>
<protein>
    <submittedName>
        <fullName evidence="2">GyrI-like domain-containing protein</fullName>
    </submittedName>
</protein>
<reference evidence="2 3" key="2">
    <citation type="journal article" date="2022" name="Mar. Drugs">
        <title>Bioassay-Guided Fractionation Leads to the Detection of Cholic Acid Generated by the Rare Thalassomonas sp.</title>
        <authorList>
            <person name="Pheiffer F."/>
            <person name="Schneider Y.K."/>
            <person name="Hansen E.H."/>
            <person name="Andersen J.H."/>
            <person name="Isaksson J."/>
            <person name="Busche T."/>
            <person name="R C."/>
            <person name="Kalinowski J."/>
            <person name="Zyl L.V."/>
            <person name="Trindade M."/>
        </authorList>
    </citation>
    <scope>NUCLEOTIDE SEQUENCE [LARGE SCALE GENOMIC DNA]</scope>
    <source>
        <strain evidence="2 3">XOM25</strain>
    </source>
</reference>
<dbReference type="PANTHER" id="PTHR36444">
    <property type="entry name" value="TRANSCRIPTIONAL REGULATOR PROTEIN YOBU-RELATED"/>
    <property type="match status" value="1"/>
</dbReference>
<keyword evidence="3" id="KW-1185">Reference proteome</keyword>
<evidence type="ECO:0000313" key="2">
    <source>
        <dbReference type="EMBL" id="WDE06316.1"/>
    </source>
</evidence>
<evidence type="ECO:0000313" key="3">
    <source>
        <dbReference type="Proteomes" id="UP000032352"/>
    </source>
</evidence>
<gene>
    <name evidence="2" type="ORF">SG34_005165</name>
</gene>
<evidence type="ECO:0000259" key="1">
    <source>
        <dbReference type="SMART" id="SM00871"/>
    </source>
</evidence>
<dbReference type="InterPro" id="IPR029441">
    <property type="entry name" value="Cass2"/>
</dbReference>
<dbReference type="Proteomes" id="UP000032352">
    <property type="component" value="Chromosome"/>
</dbReference>
<accession>A0AAF0CAA7</accession>
<sequence length="149" mass="16432">MKIQSIEGFELTGLVTRTNNSNEMDPAKAKIGDLWQRFYAEAGAALLPESKVYGVYSNYESDASGDFDVAAAADVFAGQGITGAETVSVKPGRYLVFSAQGEMPGAVISLWEQIWHYFNDSNCPHQRAYQSDFEHYQGESQVDIYIGID</sequence>
<dbReference type="InterPro" id="IPR053182">
    <property type="entry name" value="YobU-like_regulator"/>
</dbReference>
<dbReference type="Pfam" id="PF14526">
    <property type="entry name" value="Cass2"/>
    <property type="match status" value="1"/>
</dbReference>
<name>A0AAF0CAA7_9GAMM</name>
<dbReference type="RefSeq" id="WP_044838951.1">
    <property type="nucleotide sequence ID" value="NZ_CP059733.1"/>
</dbReference>
<dbReference type="AlphaFoldDB" id="A0AAF0CAA7"/>
<reference evidence="2 3" key="1">
    <citation type="journal article" date="2015" name="Genome Announc.">
        <title>Draft Genome Sequences of Marine Isolates of Thalassomonas viridans and Thalassomonas actiniarum.</title>
        <authorList>
            <person name="Olonade I."/>
            <person name="van Zyl L.J."/>
            <person name="Trindade M."/>
        </authorList>
    </citation>
    <scope>NUCLEOTIDE SEQUENCE [LARGE SCALE GENOMIC DNA]</scope>
    <source>
        <strain evidence="2 3">XOM25</strain>
    </source>
</reference>
<dbReference type="EMBL" id="CP059733">
    <property type="protein sequence ID" value="WDE06316.1"/>
    <property type="molecule type" value="Genomic_DNA"/>
</dbReference>
<dbReference type="Gene3D" id="3.20.80.10">
    <property type="entry name" value="Regulatory factor, effector binding domain"/>
    <property type="match status" value="1"/>
</dbReference>
<dbReference type="SUPFAM" id="SSF55136">
    <property type="entry name" value="Probable bacterial effector-binding domain"/>
    <property type="match status" value="1"/>
</dbReference>
<feature type="domain" description="AraC effector-binding" evidence="1">
    <location>
        <begin position="1"/>
        <end position="149"/>
    </location>
</feature>
<dbReference type="KEGG" id="tvd:SG34_005165"/>
<dbReference type="InterPro" id="IPR010499">
    <property type="entry name" value="AraC_E-bd"/>
</dbReference>